<organism evidence="2 3">
    <name type="scientific">Lacipirellula parvula</name>
    <dbReference type="NCBI Taxonomy" id="2650471"/>
    <lineage>
        <taxon>Bacteria</taxon>
        <taxon>Pseudomonadati</taxon>
        <taxon>Planctomycetota</taxon>
        <taxon>Planctomycetia</taxon>
        <taxon>Pirellulales</taxon>
        <taxon>Lacipirellulaceae</taxon>
        <taxon>Lacipirellula</taxon>
    </lineage>
</organism>
<dbReference type="Gene3D" id="1.10.3730.20">
    <property type="match status" value="1"/>
</dbReference>
<evidence type="ECO:0008006" key="4">
    <source>
        <dbReference type="Google" id="ProtNLM"/>
    </source>
</evidence>
<reference evidence="3" key="1">
    <citation type="submission" date="2019-10" db="EMBL/GenBank/DDBJ databases">
        <title>Lacipirellula parvula gen. nov., sp. nov., representing a lineage of planctomycetes widespread in freshwater anoxic habitats, and description of the family Lacipirellulaceae.</title>
        <authorList>
            <person name="Dedysh S.N."/>
            <person name="Kulichevskaya I.S."/>
            <person name="Beletsky A.V."/>
            <person name="Rakitin A.L."/>
            <person name="Mardanov A.V."/>
            <person name="Ivanova A.A."/>
            <person name="Saltykova V.X."/>
            <person name="Rijpstra W.I.C."/>
            <person name="Sinninghe Damste J.S."/>
            <person name="Ravin N.V."/>
        </authorList>
    </citation>
    <scope>NUCLEOTIDE SEQUENCE [LARGE SCALE GENOMIC DNA]</scope>
    <source>
        <strain evidence="3">PX69</strain>
    </source>
</reference>
<dbReference type="RefSeq" id="WP_198421805.1">
    <property type="nucleotide sequence ID" value="NZ_AP021861.1"/>
</dbReference>
<dbReference type="KEGG" id="lpav:PLANPX_5335"/>
<accession>A0A5K7XMB0</accession>
<keyword evidence="3" id="KW-1185">Reference proteome</keyword>
<feature type="transmembrane region" description="Helical" evidence="1">
    <location>
        <begin position="120"/>
        <end position="141"/>
    </location>
</feature>
<keyword evidence="1" id="KW-0472">Membrane</keyword>
<sequence>MATALSAKLAPADDEPAPQLGFPPVPAATPLTSIICFIVAAFLGAVGQFLYKSGAAAANSGWLSYLLNAKLAGGVACYIAVMVLFVAAFKQGGSLLVLYPIYASTFIWAALIAWRFEGATISAVNVLGMLVLIAGMFLLGWKS</sequence>
<name>A0A5K7XMB0_9BACT</name>
<dbReference type="AlphaFoldDB" id="A0A5K7XMB0"/>
<keyword evidence="1" id="KW-1133">Transmembrane helix</keyword>
<evidence type="ECO:0000256" key="1">
    <source>
        <dbReference type="SAM" id="Phobius"/>
    </source>
</evidence>
<feature type="transmembrane region" description="Helical" evidence="1">
    <location>
        <begin position="96"/>
        <end position="114"/>
    </location>
</feature>
<dbReference type="InterPro" id="IPR037185">
    <property type="entry name" value="EmrE-like"/>
</dbReference>
<dbReference type="SUPFAM" id="SSF103481">
    <property type="entry name" value="Multidrug resistance efflux transporter EmrE"/>
    <property type="match status" value="1"/>
</dbReference>
<proteinExistence type="predicted"/>
<feature type="transmembrane region" description="Helical" evidence="1">
    <location>
        <begin position="31"/>
        <end position="51"/>
    </location>
</feature>
<keyword evidence="1" id="KW-0812">Transmembrane</keyword>
<evidence type="ECO:0000313" key="2">
    <source>
        <dbReference type="EMBL" id="BBO35723.1"/>
    </source>
</evidence>
<gene>
    <name evidence="2" type="ORF">PLANPX_5335</name>
</gene>
<evidence type="ECO:0000313" key="3">
    <source>
        <dbReference type="Proteomes" id="UP000326837"/>
    </source>
</evidence>
<dbReference type="EMBL" id="AP021861">
    <property type="protein sequence ID" value="BBO35723.1"/>
    <property type="molecule type" value="Genomic_DNA"/>
</dbReference>
<protein>
    <recommendedName>
        <fullName evidence="4">EamA domain-containing protein</fullName>
    </recommendedName>
</protein>
<feature type="transmembrane region" description="Helical" evidence="1">
    <location>
        <begin position="71"/>
        <end position="89"/>
    </location>
</feature>
<dbReference type="Proteomes" id="UP000326837">
    <property type="component" value="Chromosome"/>
</dbReference>